<gene>
    <name evidence="1" type="ORF">AG1IA_01227</name>
</gene>
<dbReference type="EMBL" id="AFRT01000277">
    <property type="protein sequence ID" value="ELU44746.1"/>
    <property type="molecule type" value="Genomic_DNA"/>
</dbReference>
<organism evidence="1 2">
    <name type="scientific">Thanatephorus cucumeris (strain AG1-IA)</name>
    <name type="common">Rice sheath blight fungus</name>
    <name type="synonym">Rhizoctonia solani</name>
    <dbReference type="NCBI Taxonomy" id="983506"/>
    <lineage>
        <taxon>Eukaryota</taxon>
        <taxon>Fungi</taxon>
        <taxon>Dikarya</taxon>
        <taxon>Basidiomycota</taxon>
        <taxon>Agaricomycotina</taxon>
        <taxon>Agaricomycetes</taxon>
        <taxon>Cantharellales</taxon>
        <taxon>Ceratobasidiaceae</taxon>
        <taxon>Rhizoctonia</taxon>
        <taxon>Rhizoctonia solani AG-1</taxon>
    </lineage>
</organism>
<comment type="caution">
    <text evidence="1">The sequence shown here is derived from an EMBL/GenBank/DDBJ whole genome shotgun (WGS) entry which is preliminary data.</text>
</comment>
<reference evidence="1 2" key="1">
    <citation type="journal article" date="2013" name="Nat. Commun.">
        <title>The evolution and pathogenic mechanisms of the rice sheath blight pathogen.</title>
        <authorList>
            <person name="Zheng A."/>
            <person name="Lin R."/>
            <person name="Xu L."/>
            <person name="Qin P."/>
            <person name="Tang C."/>
            <person name="Ai P."/>
            <person name="Zhang D."/>
            <person name="Liu Y."/>
            <person name="Sun Z."/>
            <person name="Feng H."/>
            <person name="Wang Y."/>
            <person name="Chen Y."/>
            <person name="Liang X."/>
            <person name="Fu R."/>
            <person name="Li Q."/>
            <person name="Zhang J."/>
            <person name="Yu X."/>
            <person name="Xie Z."/>
            <person name="Ding L."/>
            <person name="Guan P."/>
            <person name="Tang J."/>
            <person name="Liang Y."/>
            <person name="Wang S."/>
            <person name="Deng Q."/>
            <person name="Li S."/>
            <person name="Zhu J."/>
            <person name="Wang L."/>
            <person name="Liu H."/>
            <person name="Li P."/>
        </authorList>
    </citation>
    <scope>NUCLEOTIDE SEQUENCE [LARGE SCALE GENOMIC DNA]</scope>
    <source>
        <strain evidence="2">AG-1 IA</strain>
    </source>
</reference>
<dbReference type="AlphaFoldDB" id="L8X377"/>
<evidence type="ECO:0000313" key="2">
    <source>
        <dbReference type="Proteomes" id="UP000011668"/>
    </source>
</evidence>
<keyword evidence="2" id="KW-1185">Reference proteome</keyword>
<dbReference type="HOGENOM" id="CLU_2591412_0_0_1"/>
<sequence>MRKRYCSIEITRILMVLFYQPICTTMVTYNTKTFQHIHWQAGRANMSFREETSKAESQAKGARSQIVRGFTMMVIEKSVT</sequence>
<proteinExistence type="predicted"/>
<dbReference type="Proteomes" id="UP000011668">
    <property type="component" value="Unassembled WGS sequence"/>
</dbReference>
<protein>
    <submittedName>
        <fullName evidence="1">Uncharacterized protein</fullName>
    </submittedName>
</protein>
<name>L8X377_THACA</name>
<accession>L8X377</accession>
<evidence type="ECO:0000313" key="1">
    <source>
        <dbReference type="EMBL" id="ELU44746.1"/>
    </source>
</evidence>